<feature type="transmembrane region" description="Helical" evidence="7">
    <location>
        <begin position="489"/>
        <end position="512"/>
    </location>
</feature>
<keyword evidence="4 7" id="KW-1133">Transmembrane helix</keyword>
<evidence type="ECO:0000313" key="8">
    <source>
        <dbReference type="EMBL" id="NEG54583.1"/>
    </source>
</evidence>
<feature type="region of interest" description="Disordered" evidence="6">
    <location>
        <begin position="1"/>
        <end position="97"/>
    </location>
</feature>
<keyword evidence="3 7" id="KW-0812">Transmembrane</keyword>
<dbReference type="AlphaFoldDB" id="A0A6L9SS24"/>
<dbReference type="Pfam" id="PF13440">
    <property type="entry name" value="Polysacc_synt_3"/>
    <property type="match status" value="1"/>
</dbReference>
<feature type="transmembrane region" description="Helical" evidence="7">
    <location>
        <begin position="173"/>
        <end position="194"/>
    </location>
</feature>
<dbReference type="PANTHER" id="PTHR30250">
    <property type="entry name" value="PST FAMILY PREDICTED COLANIC ACID TRANSPORTER"/>
    <property type="match status" value="1"/>
</dbReference>
<gene>
    <name evidence="8" type="ORF">GFD21_02050</name>
</gene>
<organism evidence="8 9">
    <name type="scientific">Bifidobacterium platyrrhinorum</name>
    <dbReference type="NCBI Taxonomy" id="2661628"/>
    <lineage>
        <taxon>Bacteria</taxon>
        <taxon>Bacillati</taxon>
        <taxon>Actinomycetota</taxon>
        <taxon>Actinomycetes</taxon>
        <taxon>Bifidobacteriales</taxon>
        <taxon>Bifidobacteriaceae</taxon>
        <taxon>Bifidobacterium</taxon>
    </lineage>
</organism>
<keyword evidence="5 7" id="KW-0472">Membrane</keyword>
<name>A0A6L9SS24_9BIFI</name>
<keyword evidence="2" id="KW-1003">Cell membrane</keyword>
<keyword evidence="9" id="KW-1185">Reference proteome</keyword>
<feature type="transmembrane region" description="Helical" evidence="7">
    <location>
        <begin position="609"/>
        <end position="633"/>
    </location>
</feature>
<dbReference type="Proteomes" id="UP000483293">
    <property type="component" value="Unassembled WGS sequence"/>
</dbReference>
<comment type="subcellular location">
    <subcellularLocation>
        <location evidence="1">Cell membrane</location>
        <topology evidence="1">Multi-pass membrane protein</topology>
    </subcellularLocation>
</comment>
<sequence>MVLPRAHAAGHHQPGHPPGDIGPSRRGRDRQHHVVPDQRRGQPVVPPPGRQDPGEGRSRRRLPSVGCVARHDGAESGRAHRDMDVHTAPVPPVPRIRMRGPPAPMGPVRHPARLVPARAPAERDLAAVETHRHAIHDVGAGHGPADARAPPRGRRGPLPAMGHPGEARMSRGLALNLIGNVAFFVAGYAIHWFLGGFASPADYGVVGTIITVLDFEYLFVSNGARQSLARNIASRRHDGRAVIARVCTVQAAVVAVFFLVDFAGAPLFSGLFGGDLERYFRYAAFLVPANGLYVVMLGVNDGLQRFAGSAFLSTFYPIVKLGTIPLIILAFPHDPVIGLEAGYCTAMVLTILVGLATLAPAWTSLPRGDTPFTWRDAAHGTLSFSLFFIMASLVLSADTLVVKAELPDRMAGYYTGAMNFGKTTYYLLQAFAVIILPVVSRLLAAGRRDKAIGKARGLLLLAFTLVAPMAVTISATAADLLSAFYSPEYAAAAPALACLAFSGFFMGVTVVLNMTLNAERDTRFSDVLSLVSLATVVPLFAVAARLGGITAVAAASMTATFIAMGVSYIETRRRFGDVMSRRAWLAVACDAALWAAAATAGRFVHVDGFLPLMAVYMVVYLAFVALLVATRILDIRRLRAMMSERPGAEPATATNRKDKR</sequence>
<reference evidence="8 9" key="1">
    <citation type="submission" date="2019-10" db="EMBL/GenBank/DDBJ databases">
        <title>Bifidobacterium from non-human primates.</title>
        <authorList>
            <person name="Modesto M."/>
        </authorList>
    </citation>
    <scope>NUCLEOTIDE SEQUENCE [LARGE SCALE GENOMIC DNA]</scope>
    <source>
        <strain evidence="8 9">SMA15</strain>
    </source>
</reference>
<feature type="compositionally biased region" description="Basic and acidic residues" evidence="6">
    <location>
        <begin position="69"/>
        <end position="85"/>
    </location>
</feature>
<feature type="transmembrane region" description="Helical" evidence="7">
    <location>
        <begin position="524"/>
        <end position="543"/>
    </location>
</feature>
<evidence type="ECO:0000256" key="4">
    <source>
        <dbReference type="ARBA" id="ARBA00022989"/>
    </source>
</evidence>
<evidence type="ECO:0000313" key="9">
    <source>
        <dbReference type="Proteomes" id="UP000483293"/>
    </source>
</evidence>
<feature type="transmembrane region" description="Helical" evidence="7">
    <location>
        <begin position="424"/>
        <end position="445"/>
    </location>
</feature>
<dbReference type="InterPro" id="IPR050833">
    <property type="entry name" value="Poly_Biosynth_Transport"/>
</dbReference>
<comment type="caution">
    <text evidence="8">The sequence shown here is derived from an EMBL/GenBank/DDBJ whole genome shotgun (WGS) entry which is preliminary data.</text>
</comment>
<evidence type="ECO:0000256" key="3">
    <source>
        <dbReference type="ARBA" id="ARBA00022692"/>
    </source>
</evidence>
<feature type="transmembrane region" description="Helical" evidence="7">
    <location>
        <begin position="549"/>
        <end position="571"/>
    </location>
</feature>
<feature type="transmembrane region" description="Helical" evidence="7">
    <location>
        <begin position="457"/>
        <end position="477"/>
    </location>
</feature>
<feature type="transmembrane region" description="Helical" evidence="7">
    <location>
        <begin position="200"/>
        <end position="220"/>
    </location>
</feature>
<evidence type="ECO:0000256" key="1">
    <source>
        <dbReference type="ARBA" id="ARBA00004651"/>
    </source>
</evidence>
<feature type="transmembrane region" description="Helical" evidence="7">
    <location>
        <begin position="583"/>
        <end position="603"/>
    </location>
</feature>
<evidence type="ECO:0000256" key="2">
    <source>
        <dbReference type="ARBA" id="ARBA00022475"/>
    </source>
</evidence>
<dbReference type="PANTHER" id="PTHR30250:SF26">
    <property type="entry name" value="PSMA PROTEIN"/>
    <property type="match status" value="1"/>
</dbReference>
<feature type="transmembrane region" description="Helical" evidence="7">
    <location>
        <begin position="337"/>
        <end position="362"/>
    </location>
</feature>
<feature type="transmembrane region" description="Helical" evidence="7">
    <location>
        <begin position="280"/>
        <end position="299"/>
    </location>
</feature>
<feature type="transmembrane region" description="Helical" evidence="7">
    <location>
        <begin position="311"/>
        <end position="331"/>
    </location>
</feature>
<accession>A0A6L9SS24</accession>
<feature type="transmembrane region" description="Helical" evidence="7">
    <location>
        <begin position="241"/>
        <end position="260"/>
    </location>
</feature>
<proteinExistence type="predicted"/>
<feature type="transmembrane region" description="Helical" evidence="7">
    <location>
        <begin position="382"/>
        <end position="404"/>
    </location>
</feature>
<dbReference type="EMBL" id="WHZV01000001">
    <property type="protein sequence ID" value="NEG54583.1"/>
    <property type="molecule type" value="Genomic_DNA"/>
</dbReference>
<evidence type="ECO:0000256" key="5">
    <source>
        <dbReference type="ARBA" id="ARBA00023136"/>
    </source>
</evidence>
<dbReference type="GO" id="GO:0005886">
    <property type="term" value="C:plasma membrane"/>
    <property type="evidence" value="ECO:0007669"/>
    <property type="project" value="UniProtKB-SubCell"/>
</dbReference>
<evidence type="ECO:0000256" key="6">
    <source>
        <dbReference type="SAM" id="MobiDB-lite"/>
    </source>
</evidence>
<evidence type="ECO:0000256" key="7">
    <source>
        <dbReference type="SAM" id="Phobius"/>
    </source>
</evidence>
<protein>
    <submittedName>
        <fullName evidence="8">Oligosaccharide flippase family protein</fullName>
    </submittedName>
</protein>